<dbReference type="OrthoDB" id="66510at2759"/>
<dbReference type="Proteomes" id="UP000242875">
    <property type="component" value="Unassembled WGS sequence"/>
</dbReference>
<protein>
    <recommendedName>
        <fullName evidence="3">HECT-type E3 ubiquitin transferase E3D</fullName>
    </recommendedName>
</protein>
<dbReference type="GO" id="GO:0031624">
    <property type="term" value="F:ubiquitin conjugating enzyme binding"/>
    <property type="evidence" value="ECO:0007669"/>
    <property type="project" value="TreeGrafter"/>
</dbReference>
<dbReference type="GO" id="GO:0051865">
    <property type="term" value="P:protein autoubiquitination"/>
    <property type="evidence" value="ECO:0007669"/>
    <property type="project" value="TreeGrafter"/>
</dbReference>
<name>A0A261XY57_9FUNG</name>
<dbReference type="AlphaFoldDB" id="A0A261XY57"/>
<keyword evidence="2" id="KW-1185">Reference proteome</keyword>
<dbReference type="Pfam" id="PF09814">
    <property type="entry name" value="HECT_2"/>
    <property type="match status" value="1"/>
</dbReference>
<evidence type="ECO:0008006" key="3">
    <source>
        <dbReference type="Google" id="ProtNLM"/>
    </source>
</evidence>
<evidence type="ECO:0000313" key="2">
    <source>
        <dbReference type="Proteomes" id="UP000242875"/>
    </source>
</evidence>
<organism evidence="1 2">
    <name type="scientific">Bifiguratus adelaidae</name>
    <dbReference type="NCBI Taxonomy" id="1938954"/>
    <lineage>
        <taxon>Eukaryota</taxon>
        <taxon>Fungi</taxon>
        <taxon>Fungi incertae sedis</taxon>
        <taxon>Mucoromycota</taxon>
        <taxon>Mucoromycotina</taxon>
        <taxon>Endogonomycetes</taxon>
        <taxon>Endogonales</taxon>
        <taxon>Endogonales incertae sedis</taxon>
        <taxon>Bifiguratus</taxon>
    </lineage>
</organism>
<sequence>MKVFCQVLKNLRTAQVHVELEDESDVEIHSDCIALLRNGETTRRIALPFSVRANTAAIKTRHDNGTRSFDITVPLNDTSTLAHSSSADPPLSYKECKRLSQLYCRSCSTALIKPETEFICKPLPSEHWLELIECWMCHDKHADDYEERIQEIGARKGHLLVGKEYLLLHPSDILPETVRNPHVEEFRKTRSFRKWFPVQCSHCGSLLGEGLFPRVENSDGKNERFQALKIAKYQISACLYPAELEVSMENKDTEAGASLETSETLEPDVLRYIAFHMLESVQAHAVYRFLVKIQDIEPTKDDRTAGMPDLDILFSQGGTDSSSENKPLILSHKRVMKVLYKTFDQTEDLEEAMEQLSLQEDHLLYPASAIADLLEGLRKSTDLLPENQKVFREWQVGFLGLDEPLFS</sequence>
<reference evidence="1 2" key="1">
    <citation type="journal article" date="2017" name="Mycologia">
        <title>Bifiguratus adelaidae, gen. et sp. nov., a new member of Mucoromycotina in endophytic and soil-dwelling habitats.</title>
        <authorList>
            <person name="Torres-Cruz T.J."/>
            <person name="Billingsley Tobias T.L."/>
            <person name="Almatruk M."/>
            <person name="Hesse C."/>
            <person name="Kuske C.R."/>
            <person name="Desiro A."/>
            <person name="Benucci G.M."/>
            <person name="Bonito G."/>
            <person name="Stajich J.E."/>
            <person name="Dunlap C."/>
            <person name="Arnold A.E."/>
            <person name="Porras-Alfaro A."/>
        </authorList>
    </citation>
    <scope>NUCLEOTIDE SEQUENCE [LARGE SCALE GENOMIC DNA]</scope>
    <source>
        <strain evidence="1 2">AZ0501</strain>
    </source>
</reference>
<dbReference type="GO" id="GO:0005829">
    <property type="term" value="C:cytosol"/>
    <property type="evidence" value="ECO:0007669"/>
    <property type="project" value="TreeGrafter"/>
</dbReference>
<comment type="caution">
    <text evidence="1">The sequence shown here is derived from an EMBL/GenBank/DDBJ whole genome shotgun (WGS) entry which is preliminary data.</text>
</comment>
<gene>
    <name evidence="1" type="ORF">BZG36_03751</name>
</gene>
<dbReference type="GO" id="GO:0000151">
    <property type="term" value="C:ubiquitin ligase complex"/>
    <property type="evidence" value="ECO:0007669"/>
    <property type="project" value="TreeGrafter"/>
</dbReference>
<dbReference type="InterPro" id="IPR019193">
    <property type="entry name" value="UBQ-conj_enz_E2-bd_prot"/>
</dbReference>
<dbReference type="GO" id="GO:0061630">
    <property type="term" value="F:ubiquitin protein ligase activity"/>
    <property type="evidence" value="ECO:0007669"/>
    <property type="project" value="TreeGrafter"/>
</dbReference>
<accession>A0A261XY57</accession>
<dbReference type="PANTHER" id="PTHR31531">
    <property type="entry name" value="E3 UBIQUITIN-PROTEIN LIGASE E3D FAMILY MEMBER"/>
    <property type="match status" value="1"/>
</dbReference>
<dbReference type="GO" id="GO:0006513">
    <property type="term" value="P:protein monoubiquitination"/>
    <property type="evidence" value="ECO:0007669"/>
    <property type="project" value="TreeGrafter"/>
</dbReference>
<dbReference type="PANTHER" id="PTHR31531:SF2">
    <property type="entry name" value="E3 UBIQUITIN-PROTEIN LIGASE E3D"/>
    <property type="match status" value="1"/>
</dbReference>
<dbReference type="EMBL" id="MVBO01000093">
    <property type="protein sequence ID" value="OZJ03290.1"/>
    <property type="molecule type" value="Genomic_DNA"/>
</dbReference>
<evidence type="ECO:0000313" key="1">
    <source>
        <dbReference type="EMBL" id="OZJ03290.1"/>
    </source>
</evidence>
<dbReference type="GO" id="GO:0030332">
    <property type="term" value="F:cyclin binding"/>
    <property type="evidence" value="ECO:0007669"/>
    <property type="project" value="TreeGrafter"/>
</dbReference>
<proteinExistence type="predicted"/>
<dbReference type="GO" id="GO:0005634">
    <property type="term" value="C:nucleus"/>
    <property type="evidence" value="ECO:0007669"/>
    <property type="project" value="TreeGrafter"/>
</dbReference>
<dbReference type="GO" id="GO:0000209">
    <property type="term" value="P:protein polyubiquitination"/>
    <property type="evidence" value="ECO:0007669"/>
    <property type="project" value="TreeGrafter"/>
</dbReference>
<dbReference type="GO" id="GO:0043161">
    <property type="term" value="P:proteasome-mediated ubiquitin-dependent protein catabolic process"/>
    <property type="evidence" value="ECO:0007669"/>
    <property type="project" value="TreeGrafter"/>
</dbReference>